<sequence>MAIKEVEELGFDPSRYSFAPVFYALAVISKSAMQREVDVLKRWGWSDEAISKALATSPYTMVMSGQKIESVMEFLSMTWGGIL</sequence>
<proteinExistence type="predicted"/>
<reference evidence="1 2" key="1">
    <citation type="journal article" date="2022" name="DNA Res.">
        <title>Chromosomal-level genome assembly of the orchid tree Bauhinia variegata (Leguminosae; Cercidoideae) supports the allotetraploid origin hypothesis of Bauhinia.</title>
        <authorList>
            <person name="Zhong Y."/>
            <person name="Chen Y."/>
            <person name="Zheng D."/>
            <person name="Pang J."/>
            <person name="Liu Y."/>
            <person name="Luo S."/>
            <person name="Meng S."/>
            <person name="Qian L."/>
            <person name="Wei D."/>
            <person name="Dai S."/>
            <person name="Zhou R."/>
        </authorList>
    </citation>
    <scope>NUCLEOTIDE SEQUENCE [LARGE SCALE GENOMIC DNA]</scope>
    <source>
        <strain evidence="1">BV-YZ2020</strain>
    </source>
</reference>
<organism evidence="1 2">
    <name type="scientific">Bauhinia variegata</name>
    <name type="common">Purple orchid tree</name>
    <name type="synonym">Phanera variegata</name>
    <dbReference type="NCBI Taxonomy" id="167791"/>
    <lineage>
        <taxon>Eukaryota</taxon>
        <taxon>Viridiplantae</taxon>
        <taxon>Streptophyta</taxon>
        <taxon>Embryophyta</taxon>
        <taxon>Tracheophyta</taxon>
        <taxon>Spermatophyta</taxon>
        <taxon>Magnoliopsida</taxon>
        <taxon>eudicotyledons</taxon>
        <taxon>Gunneridae</taxon>
        <taxon>Pentapetalae</taxon>
        <taxon>rosids</taxon>
        <taxon>fabids</taxon>
        <taxon>Fabales</taxon>
        <taxon>Fabaceae</taxon>
        <taxon>Cercidoideae</taxon>
        <taxon>Cercideae</taxon>
        <taxon>Bauhiniinae</taxon>
        <taxon>Bauhinia</taxon>
    </lineage>
</organism>
<gene>
    <name evidence="1" type="ORF">L6164_012571</name>
</gene>
<comment type="caution">
    <text evidence="1">The sequence shown here is derived from an EMBL/GenBank/DDBJ whole genome shotgun (WGS) entry which is preliminary data.</text>
</comment>
<dbReference type="EMBL" id="CM039430">
    <property type="protein sequence ID" value="KAI4345448.1"/>
    <property type="molecule type" value="Genomic_DNA"/>
</dbReference>
<evidence type="ECO:0000313" key="2">
    <source>
        <dbReference type="Proteomes" id="UP000828941"/>
    </source>
</evidence>
<name>A0ACB9PAI8_BAUVA</name>
<dbReference type="Proteomes" id="UP000828941">
    <property type="component" value="Chromosome 5"/>
</dbReference>
<protein>
    <submittedName>
        <fullName evidence="1">Uncharacterized protein</fullName>
    </submittedName>
</protein>
<keyword evidence="2" id="KW-1185">Reference proteome</keyword>
<evidence type="ECO:0000313" key="1">
    <source>
        <dbReference type="EMBL" id="KAI4345448.1"/>
    </source>
</evidence>
<accession>A0ACB9PAI8</accession>